<dbReference type="AlphaFoldDB" id="T0ZEW2"/>
<comment type="similarity">
    <text evidence="2">Belongs to the complex I 75 kDa subunit family.</text>
</comment>
<evidence type="ECO:0000256" key="7">
    <source>
        <dbReference type="ARBA" id="ARBA00023014"/>
    </source>
</evidence>
<evidence type="ECO:0000256" key="1">
    <source>
        <dbReference type="ARBA" id="ARBA00001966"/>
    </source>
</evidence>
<dbReference type="GO" id="GO:0008137">
    <property type="term" value="F:NADH dehydrogenase (ubiquinone) activity"/>
    <property type="evidence" value="ECO:0007669"/>
    <property type="project" value="InterPro"/>
</dbReference>
<protein>
    <submittedName>
        <fullName evidence="11">NADH dehydrogenase, G subunit</fullName>
    </submittedName>
</protein>
<dbReference type="FunFam" id="3.10.20.740:FF:000001">
    <property type="entry name" value="NADH-quinone oxidoreductase subunit G"/>
    <property type="match status" value="1"/>
</dbReference>
<dbReference type="InterPro" id="IPR036010">
    <property type="entry name" value="2Fe-2S_ferredoxin-like_sf"/>
</dbReference>
<keyword evidence="4" id="KW-0479">Metal-binding</keyword>
<evidence type="ECO:0000256" key="8">
    <source>
        <dbReference type="ARBA" id="ARBA00023027"/>
    </source>
</evidence>
<dbReference type="GO" id="GO:0016491">
    <property type="term" value="F:oxidoreductase activity"/>
    <property type="evidence" value="ECO:0007669"/>
    <property type="project" value="InterPro"/>
</dbReference>
<comment type="cofactor">
    <cofactor evidence="9">
        <name>[2Fe-2S] cluster</name>
        <dbReference type="ChEBI" id="CHEBI:190135"/>
    </cofactor>
</comment>
<evidence type="ECO:0000256" key="5">
    <source>
        <dbReference type="ARBA" id="ARBA00022967"/>
    </source>
</evidence>
<dbReference type="PANTHER" id="PTHR43105:SF13">
    <property type="entry name" value="NADH-UBIQUINONE OXIDOREDUCTASE 75 KDA SUBUNIT, MITOCHONDRIAL"/>
    <property type="match status" value="1"/>
</dbReference>
<dbReference type="GO" id="GO:0016020">
    <property type="term" value="C:membrane"/>
    <property type="evidence" value="ECO:0007669"/>
    <property type="project" value="InterPro"/>
</dbReference>
<keyword evidence="8" id="KW-0520">NAD</keyword>
<evidence type="ECO:0000256" key="2">
    <source>
        <dbReference type="ARBA" id="ARBA00005404"/>
    </source>
</evidence>
<gene>
    <name evidence="11" type="ORF">B1B_19159</name>
</gene>
<dbReference type="EMBL" id="AUZY01012875">
    <property type="protein sequence ID" value="EQD27409.1"/>
    <property type="molecule type" value="Genomic_DNA"/>
</dbReference>
<dbReference type="Pfam" id="PF10588">
    <property type="entry name" value="NADH-G_4Fe-4S_3"/>
    <property type="match status" value="1"/>
</dbReference>
<keyword evidence="5" id="KW-1278">Translocase</keyword>
<dbReference type="InterPro" id="IPR000283">
    <property type="entry name" value="NADH_UbQ_OxRdtase_75kDa_su_CS"/>
</dbReference>
<proteinExistence type="inferred from homology"/>
<evidence type="ECO:0000256" key="9">
    <source>
        <dbReference type="ARBA" id="ARBA00034078"/>
    </source>
</evidence>
<feature type="domain" description="4Fe-4S His(Cys)3-ligated-type" evidence="10">
    <location>
        <begin position="82"/>
        <end position="121"/>
    </location>
</feature>
<feature type="non-terminal residue" evidence="11">
    <location>
        <position position="128"/>
    </location>
</feature>
<dbReference type="PROSITE" id="PS00641">
    <property type="entry name" value="COMPLEX1_75K_1"/>
    <property type="match status" value="1"/>
</dbReference>
<evidence type="ECO:0000256" key="6">
    <source>
        <dbReference type="ARBA" id="ARBA00023004"/>
    </source>
</evidence>
<dbReference type="GO" id="GO:0042773">
    <property type="term" value="P:ATP synthesis coupled electron transport"/>
    <property type="evidence" value="ECO:0007669"/>
    <property type="project" value="InterPro"/>
</dbReference>
<dbReference type="PANTHER" id="PTHR43105">
    <property type="entry name" value="RESPIRATORY NITRATE REDUCTASE"/>
    <property type="match status" value="1"/>
</dbReference>
<dbReference type="SMART" id="SM00929">
    <property type="entry name" value="NADH-G_4Fe-4S_3"/>
    <property type="match status" value="1"/>
</dbReference>
<evidence type="ECO:0000256" key="3">
    <source>
        <dbReference type="ARBA" id="ARBA00022485"/>
    </source>
</evidence>
<evidence type="ECO:0000259" key="10">
    <source>
        <dbReference type="PROSITE" id="PS51839"/>
    </source>
</evidence>
<dbReference type="InterPro" id="IPR019574">
    <property type="entry name" value="NADH_UbQ_OxRdtase_Gsu_4Fe4S-bd"/>
</dbReference>
<dbReference type="PROSITE" id="PS51839">
    <property type="entry name" value="4FE4S_HC3"/>
    <property type="match status" value="1"/>
</dbReference>
<dbReference type="Pfam" id="PF13510">
    <property type="entry name" value="Fer2_4"/>
    <property type="match status" value="1"/>
</dbReference>
<organism evidence="11">
    <name type="scientific">mine drainage metagenome</name>
    <dbReference type="NCBI Taxonomy" id="410659"/>
    <lineage>
        <taxon>unclassified sequences</taxon>
        <taxon>metagenomes</taxon>
        <taxon>ecological metagenomes</taxon>
    </lineage>
</organism>
<comment type="caution">
    <text evidence="11">The sequence shown here is derived from an EMBL/GenBank/DDBJ whole genome shotgun (WGS) entry which is preliminary data.</text>
</comment>
<dbReference type="CDD" id="cd00207">
    <property type="entry name" value="fer2"/>
    <property type="match status" value="1"/>
</dbReference>
<keyword evidence="6" id="KW-0408">Iron</keyword>
<name>T0ZEW2_9ZZZZ</name>
<reference evidence="11" key="1">
    <citation type="submission" date="2013-08" db="EMBL/GenBank/DDBJ databases">
        <authorList>
            <person name="Mendez C."/>
            <person name="Richter M."/>
            <person name="Ferrer M."/>
            <person name="Sanchez J."/>
        </authorList>
    </citation>
    <scope>NUCLEOTIDE SEQUENCE</scope>
</reference>
<reference evidence="11" key="2">
    <citation type="journal article" date="2014" name="ISME J.">
        <title>Microbial stratification in low pH oxic and suboxic macroscopic growths along an acid mine drainage.</title>
        <authorList>
            <person name="Mendez-Garcia C."/>
            <person name="Mesa V."/>
            <person name="Sprenger R.R."/>
            <person name="Richter M."/>
            <person name="Diez M.S."/>
            <person name="Solano J."/>
            <person name="Bargiela R."/>
            <person name="Golyshina O.V."/>
            <person name="Manteca A."/>
            <person name="Ramos J.L."/>
            <person name="Gallego J.R."/>
            <person name="Llorente I."/>
            <person name="Martins Dos Santos V.A."/>
            <person name="Jensen O.N."/>
            <person name="Pelaez A.I."/>
            <person name="Sanchez J."/>
            <person name="Ferrer M."/>
        </authorList>
    </citation>
    <scope>NUCLEOTIDE SEQUENCE</scope>
</reference>
<dbReference type="GO" id="GO:0046872">
    <property type="term" value="F:metal ion binding"/>
    <property type="evidence" value="ECO:0007669"/>
    <property type="project" value="UniProtKB-KW"/>
</dbReference>
<accession>T0ZEW2</accession>
<keyword evidence="3" id="KW-0004">4Fe-4S</keyword>
<dbReference type="InterPro" id="IPR001041">
    <property type="entry name" value="2Fe-2S_ferredoxin-type"/>
</dbReference>
<evidence type="ECO:0000313" key="11">
    <source>
        <dbReference type="EMBL" id="EQD27409.1"/>
    </source>
</evidence>
<evidence type="ECO:0000256" key="4">
    <source>
        <dbReference type="ARBA" id="ARBA00022723"/>
    </source>
</evidence>
<dbReference type="PROSITE" id="PS00642">
    <property type="entry name" value="COMPLEX1_75K_2"/>
    <property type="match status" value="1"/>
</dbReference>
<dbReference type="InterPro" id="IPR050123">
    <property type="entry name" value="Prok_molybdopt-oxidoreductase"/>
</dbReference>
<dbReference type="Gene3D" id="3.10.20.740">
    <property type="match status" value="1"/>
</dbReference>
<dbReference type="GO" id="GO:0051539">
    <property type="term" value="F:4 iron, 4 sulfur cluster binding"/>
    <property type="evidence" value="ECO:0007669"/>
    <property type="project" value="UniProtKB-KW"/>
</dbReference>
<comment type="cofactor">
    <cofactor evidence="1">
        <name>[4Fe-4S] cluster</name>
        <dbReference type="ChEBI" id="CHEBI:49883"/>
    </cofactor>
</comment>
<dbReference type="SUPFAM" id="SSF54292">
    <property type="entry name" value="2Fe-2S ferredoxin-like"/>
    <property type="match status" value="1"/>
</dbReference>
<keyword evidence="7" id="KW-0411">Iron-sulfur</keyword>
<sequence>MAEEFVDIEINGKPVKARKGEMLIRVTDANGDYVPRFCYHDKLAVAANCRMCLVEVEKAPKPLPACATPVAEGMKVFTRSPKAIGAQRAVMEFLLINHPLDCPICDQGGECELQDLSMGFGRDFSRFT</sequence>